<dbReference type="VEuPathDB" id="FungiDB:FMAN_07141"/>
<dbReference type="Pfam" id="PF13409">
    <property type="entry name" value="GST_N_2"/>
    <property type="match status" value="1"/>
</dbReference>
<dbReference type="SUPFAM" id="SSF47616">
    <property type="entry name" value="GST C-terminal domain-like"/>
    <property type="match status" value="1"/>
</dbReference>
<evidence type="ECO:0000259" key="3">
    <source>
        <dbReference type="PROSITE" id="PS50405"/>
    </source>
</evidence>
<keyword evidence="5" id="KW-1185">Reference proteome</keyword>
<dbReference type="InterPro" id="IPR004046">
    <property type="entry name" value="GST_C"/>
</dbReference>
<dbReference type="InterPro" id="IPR004045">
    <property type="entry name" value="Glutathione_S-Trfase_N"/>
</dbReference>
<protein>
    <submittedName>
        <fullName evidence="4">Related to glutathione S-transferase GST-6.0</fullName>
    </submittedName>
</protein>
<dbReference type="GO" id="GO:0016740">
    <property type="term" value="F:transferase activity"/>
    <property type="evidence" value="ECO:0007669"/>
    <property type="project" value="UniProtKB-KW"/>
</dbReference>
<dbReference type="PANTHER" id="PTHR44051">
    <property type="entry name" value="GLUTATHIONE S-TRANSFERASE-RELATED"/>
    <property type="match status" value="1"/>
</dbReference>
<dbReference type="PROSITE" id="PS50404">
    <property type="entry name" value="GST_NTER"/>
    <property type="match status" value="1"/>
</dbReference>
<dbReference type="SFLD" id="SFLDS00019">
    <property type="entry name" value="Glutathione_Transferase_(cytos"/>
    <property type="match status" value="1"/>
</dbReference>
<name>A0A1L7T7S4_FUSMA</name>
<organism evidence="4 5">
    <name type="scientific">Fusarium mangiferae</name>
    <name type="common">Mango malformation disease fungus</name>
    <dbReference type="NCBI Taxonomy" id="192010"/>
    <lineage>
        <taxon>Eukaryota</taxon>
        <taxon>Fungi</taxon>
        <taxon>Dikarya</taxon>
        <taxon>Ascomycota</taxon>
        <taxon>Pezizomycotina</taxon>
        <taxon>Sordariomycetes</taxon>
        <taxon>Hypocreomycetidae</taxon>
        <taxon>Hypocreales</taxon>
        <taxon>Nectriaceae</taxon>
        <taxon>Fusarium</taxon>
        <taxon>Fusarium fujikuroi species complex</taxon>
    </lineage>
</organism>
<comment type="similarity">
    <text evidence="1">Belongs to the GST superfamily.</text>
</comment>
<dbReference type="GeneID" id="65086402"/>
<sequence length="230" mass="25968">MGSTTESINMPKLTLYRANGSCSLIPHAILRHYKIPFDAARLKFGPNGVEAADGSFSNAQYRSIHPRGYVPALAVDNEVITEMPAILTYISSLLPKEDLVGIGIVQQAKVLEWLVFLSGTLHGLGYGAWLRPGRFSDDVADHKRIRAKGREVIHESFKRIDDALKNREYIVGNALTFVDFNVYIFARWAHEVEIDLEKGYSHYYEHVRKIEKMEGVRQAVENEGLKFAFA</sequence>
<dbReference type="RefSeq" id="XP_041681363.1">
    <property type="nucleotide sequence ID" value="XM_041830728.1"/>
</dbReference>
<dbReference type="CDD" id="cd03188">
    <property type="entry name" value="GST_C_Beta"/>
    <property type="match status" value="1"/>
</dbReference>
<evidence type="ECO:0000259" key="2">
    <source>
        <dbReference type="PROSITE" id="PS50404"/>
    </source>
</evidence>
<dbReference type="CDD" id="cd03057">
    <property type="entry name" value="GST_N_Beta"/>
    <property type="match status" value="1"/>
</dbReference>
<proteinExistence type="inferred from homology"/>
<evidence type="ECO:0000313" key="5">
    <source>
        <dbReference type="Proteomes" id="UP000184255"/>
    </source>
</evidence>
<reference evidence="5" key="1">
    <citation type="journal article" date="2016" name="Genome Biol. Evol.">
        <title>Comparative 'omics' of the Fusarium fujikuroi species complex highlights differences in genetic potential and metabolite synthesis.</title>
        <authorList>
            <person name="Niehaus E.-M."/>
            <person name="Muensterkoetter M."/>
            <person name="Proctor R.H."/>
            <person name="Brown D.W."/>
            <person name="Sharon A."/>
            <person name="Idan Y."/>
            <person name="Oren-Young L."/>
            <person name="Sieber C.M."/>
            <person name="Novak O."/>
            <person name="Pencik A."/>
            <person name="Tarkowska D."/>
            <person name="Hromadova K."/>
            <person name="Freeman S."/>
            <person name="Maymon M."/>
            <person name="Elazar M."/>
            <person name="Youssef S.A."/>
            <person name="El-Shabrawy E.S.M."/>
            <person name="Shalaby A.B.A."/>
            <person name="Houterman P."/>
            <person name="Brock N.L."/>
            <person name="Burkhardt I."/>
            <person name="Tsavkelova E.A."/>
            <person name="Dickschat J.S."/>
            <person name="Galuszka P."/>
            <person name="Gueldener U."/>
            <person name="Tudzynski B."/>
        </authorList>
    </citation>
    <scope>NUCLEOTIDE SEQUENCE [LARGE SCALE GENOMIC DNA]</scope>
    <source>
        <strain evidence="5">MRC7560</strain>
    </source>
</reference>
<feature type="domain" description="GST N-terminal" evidence="2">
    <location>
        <begin position="10"/>
        <end position="98"/>
    </location>
</feature>
<gene>
    <name evidence="4" type="ORF">FMAN_07141</name>
</gene>
<dbReference type="InterPro" id="IPR036282">
    <property type="entry name" value="Glutathione-S-Trfase_C_sf"/>
</dbReference>
<dbReference type="InterPro" id="IPR040079">
    <property type="entry name" value="Glutathione_S-Trfase"/>
</dbReference>
<dbReference type="InterPro" id="IPR010987">
    <property type="entry name" value="Glutathione-S-Trfase_C-like"/>
</dbReference>
<dbReference type="PANTHER" id="PTHR44051:SF8">
    <property type="entry name" value="GLUTATHIONE S-TRANSFERASE GSTA"/>
    <property type="match status" value="1"/>
</dbReference>
<dbReference type="EMBL" id="FCQH01000005">
    <property type="protein sequence ID" value="CVK92193.1"/>
    <property type="molecule type" value="Genomic_DNA"/>
</dbReference>
<dbReference type="Proteomes" id="UP000184255">
    <property type="component" value="Unassembled WGS sequence"/>
</dbReference>
<evidence type="ECO:0000313" key="4">
    <source>
        <dbReference type="EMBL" id="CVK92193.1"/>
    </source>
</evidence>
<dbReference type="AlphaFoldDB" id="A0A1L7T7S4"/>
<dbReference type="Gene3D" id="3.40.30.10">
    <property type="entry name" value="Glutaredoxin"/>
    <property type="match status" value="1"/>
</dbReference>
<accession>A0A1L7T7S4</accession>
<evidence type="ECO:0000256" key="1">
    <source>
        <dbReference type="ARBA" id="ARBA00007409"/>
    </source>
</evidence>
<dbReference type="InterPro" id="IPR036249">
    <property type="entry name" value="Thioredoxin-like_sf"/>
</dbReference>
<comment type="caution">
    <text evidence="4">The sequence shown here is derived from an EMBL/GenBank/DDBJ whole genome shotgun (WGS) entry which is preliminary data.</text>
</comment>
<dbReference type="Pfam" id="PF00043">
    <property type="entry name" value="GST_C"/>
    <property type="match status" value="1"/>
</dbReference>
<dbReference type="PROSITE" id="PS50405">
    <property type="entry name" value="GST_CTER"/>
    <property type="match status" value="1"/>
</dbReference>
<dbReference type="SUPFAM" id="SSF52833">
    <property type="entry name" value="Thioredoxin-like"/>
    <property type="match status" value="1"/>
</dbReference>
<feature type="domain" description="GST C-terminal" evidence="3">
    <location>
        <begin position="103"/>
        <end position="230"/>
    </location>
</feature>
<dbReference type="Gene3D" id="1.20.1050.10">
    <property type="match status" value="1"/>
</dbReference>